<keyword evidence="1" id="KW-1133">Transmembrane helix</keyword>
<feature type="non-terminal residue" evidence="2">
    <location>
        <position position="215"/>
    </location>
</feature>
<feature type="transmembrane region" description="Helical" evidence="1">
    <location>
        <begin position="144"/>
        <end position="168"/>
    </location>
</feature>
<evidence type="ECO:0000313" key="2">
    <source>
        <dbReference type="EMBL" id="OAQ98116.1"/>
    </source>
</evidence>
<protein>
    <submittedName>
        <fullName evidence="2">Uncharacterized protein</fullName>
    </submittedName>
</protein>
<dbReference type="AlphaFoldDB" id="A0A179I606"/>
<feature type="transmembrane region" description="Helical" evidence="1">
    <location>
        <begin position="180"/>
        <end position="199"/>
    </location>
</feature>
<sequence length="215" mass="23422">VNKYEHLDRGRSERLGSAISKLAPPKANLILKISINTLHRSHANSIPAMRQFLAVSPKLLSHLTRQQTGGVRIPTTRCAQLLRPRGHAVLLRLYSSKPPSQPAKAAEAVSRRQAGATAKAQAKAAPEIPERLLIYHAGTGRTTFLAMLKVTTLFIGAFFCCIAVPSYIQADKPIEETAKIALCGVVPFIFVTYTTAPFVTHMHMHLPAAARTSRA</sequence>
<dbReference type="OrthoDB" id="2386090at2759"/>
<name>A0A179I606_CORDF</name>
<accession>A0A179I606</accession>
<evidence type="ECO:0000256" key="1">
    <source>
        <dbReference type="SAM" id="Phobius"/>
    </source>
</evidence>
<keyword evidence="1" id="KW-0472">Membrane</keyword>
<gene>
    <name evidence="2" type="ORF">LLEC1_08203</name>
</gene>
<dbReference type="EMBL" id="LUKN01003040">
    <property type="protein sequence ID" value="OAQ98116.1"/>
    <property type="molecule type" value="Genomic_DNA"/>
</dbReference>
<evidence type="ECO:0000313" key="3">
    <source>
        <dbReference type="Proteomes" id="UP000243081"/>
    </source>
</evidence>
<feature type="non-terminal residue" evidence="2">
    <location>
        <position position="1"/>
    </location>
</feature>
<dbReference type="Proteomes" id="UP000243081">
    <property type="component" value="Unassembled WGS sequence"/>
</dbReference>
<keyword evidence="3" id="KW-1185">Reference proteome</keyword>
<keyword evidence="1" id="KW-0812">Transmembrane</keyword>
<proteinExistence type="predicted"/>
<organism evidence="2 3">
    <name type="scientific">Cordyceps confragosa</name>
    <name type="common">Lecanicillium lecanii</name>
    <dbReference type="NCBI Taxonomy" id="2714763"/>
    <lineage>
        <taxon>Eukaryota</taxon>
        <taxon>Fungi</taxon>
        <taxon>Dikarya</taxon>
        <taxon>Ascomycota</taxon>
        <taxon>Pezizomycotina</taxon>
        <taxon>Sordariomycetes</taxon>
        <taxon>Hypocreomycetidae</taxon>
        <taxon>Hypocreales</taxon>
        <taxon>Cordycipitaceae</taxon>
        <taxon>Akanthomyces</taxon>
    </lineage>
</organism>
<comment type="caution">
    <text evidence="2">The sequence shown here is derived from an EMBL/GenBank/DDBJ whole genome shotgun (WGS) entry which is preliminary data.</text>
</comment>
<reference evidence="2 3" key="1">
    <citation type="submission" date="2016-03" db="EMBL/GenBank/DDBJ databases">
        <title>Fine-scale spatial genetic structure of a fungal parasite of coffee scale insects.</title>
        <authorList>
            <person name="Jackson D."/>
            <person name="Zemenick K.A."/>
            <person name="Malloure B."/>
            <person name="Quandt C.A."/>
            <person name="James T.Y."/>
        </authorList>
    </citation>
    <scope>NUCLEOTIDE SEQUENCE [LARGE SCALE GENOMIC DNA]</scope>
    <source>
        <strain evidence="2 3">UM487</strain>
    </source>
</reference>